<evidence type="ECO:0000256" key="5">
    <source>
        <dbReference type="PROSITE-ProRule" id="PRU00520"/>
    </source>
</evidence>
<evidence type="ECO:0000256" key="4">
    <source>
        <dbReference type="ARBA" id="ARBA00047645"/>
    </source>
</evidence>
<dbReference type="Pfam" id="PF00708">
    <property type="entry name" value="Acylphosphatase"/>
    <property type="match status" value="1"/>
</dbReference>
<dbReference type="OrthoDB" id="5295388at2"/>
<protein>
    <recommendedName>
        <fullName evidence="3 5">Acylphosphatase</fullName>
        <ecNumber evidence="2 5">3.6.1.7</ecNumber>
    </recommendedName>
</protein>
<feature type="domain" description="Acylphosphatase-like" evidence="9">
    <location>
        <begin position="5"/>
        <end position="90"/>
    </location>
</feature>
<evidence type="ECO:0000256" key="7">
    <source>
        <dbReference type="RuleBase" id="RU004168"/>
    </source>
</evidence>
<reference evidence="10 11" key="1">
    <citation type="submission" date="2017-08" db="EMBL/GenBank/DDBJ databases">
        <title>Halovibrio sewagensis sp. nov., isolated from wastewater of high salinity.</title>
        <authorList>
            <person name="Dong X."/>
            <person name="Zhang G."/>
        </authorList>
    </citation>
    <scope>NUCLEOTIDE SEQUENCE [LARGE SCALE GENOMIC DNA]</scope>
    <source>
        <strain evidence="10 11">YL5-2</strain>
    </source>
</reference>
<evidence type="ECO:0000256" key="1">
    <source>
        <dbReference type="ARBA" id="ARBA00005614"/>
    </source>
</evidence>
<name>A0A2A2F9L4_9GAMM</name>
<dbReference type="PROSITE" id="PS00151">
    <property type="entry name" value="ACYLPHOSPHATASE_2"/>
    <property type="match status" value="1"/>
</dbReference>
<dbReference type="PANTHER" id="PTHR47268">
    <property type="entry name" value="ACYLPHOSPHATASE"/>
    <property type="match status" value="1"/>
</dbReference>
<keyword evidence="11" id="KW-1185">Reference proteome</keyword>
<proteinExistence type="inferred from homology"/>
<dbReference type="InterPro" id="IPR036046">
    <property type="entry name" value="Acylphosphatase-like_dom_sf"/>
</dbReference>
<evidence type="ECO:0000313" key="11">
    <source>
        <dbReference type="Proteomes" id="UP000218896"/>
    </source>
</evidence>
<dbReference type="SUPFAM" id="SSF54975">
    <property type="entry name" value="Acylphosphatase/BLUF domain-like"/>
    <property type="match status" value="1"/>
</dbReference>
<dbReference type="NCBIfam" id="NF011000">
    <property type="entry name" value="PRK14426.1"/>
    <property type="match status" value="1"/>
</dbReference>
<dbReference type="AlphaFoldDB" id="A0A2A2F9L4"/>
<dbReference type="InterPro" id="IPR001792">
    <property type="entry name" value="Acylphosphatase-like_dom"/>
</dbReference>
<comment type="catalytic activity">
    <reaction evidence="4 5 6">
        <text>an acyl phosphate + H2O = a carboxylate + phosphate + H(+)</text>
        <dbReference type="Rhea" id="RHEA:14965"/>
        <dbReference type="ChEBI" id="CHEBI:15377"/>
        <dbReference type="ChEBI" id="CHEBI:15378"/>
        <dbReference type="ChEBI" id="CHEBI:29067"/>
        <dbReference type="ChEBI" id="CHEBI:43474"/>
        <dbReference type="ChEBI" id="CHEBI:59918"/>
        <dbReference type="EC" id="3.6.1.7"/>
    </reaction>
</comment>
<comment type="caution">
    <text evidence="10">The sequence shown here is derived from an EMBL/GenBank/DDBJ whole genome shotgun (WGS) entry which is preliminary data.</text>
</comment>
<dbReference type="Gene3D" id="3.30.70.100">
    <property type="match status" value="1"/>
</dbReference>
<feature type="active site" evidence="5">
    <location>
        <position position="38"/>
    </location>
</feature>
<dbReference type="PROSITE" id="PS51160">
    <property type="entry name" value="ACYLPHOSPHATASE_3"/>
    <property type="match status" value="1"/>
</dbReference>
<dbReference type="InterPro" id="IPR020456">
    <property type="entry name" value="Acylphosphatase"/>
</dbReference>
<dbReference type="PROSITE" id="PS00150">
    <property type="entry name" value="ACYLPHOSPHATASE_1"/>
    <property type="match status" value="1"/>
</dbReference>
<dbReference type="EMBL" id="NSKD01000002">
    <property type="protein sequence ID" value="PAU81367.1"/>
    <property type="molecule type" value="Genomic_DNA"/>
</dbReference>
<dbReference type="Proteomes" id="UP000218896">
    <property type="component" value="Unassembled WGS sequence"/>
</dbReference>
<evidence type="ECO:0000313" key="10">
    <source>
        <dbReference type="EMBL" id="PAU81367.1"/>
    </source>
</evidence>
<sequence>MAETCILARVEGRVQGVSFRDNTRAQAQRLGVTGYARNQPDGSVEVLACGGENAVNQLVDWLHQGPPAASVSRVETHPSDAQPPGTFTIG</sequence>
<gene>
    <name evidence="10" type="ORF">CK501_07435</name>
</gene>
<evidence type="ECO:0000256" key="2">
    <source>
        <dbReference type="ARBA" id="ARBA00012150"/>
    </source>
</evidence>
<evidence type="ECO:0000256" key="6">
    <source>
        <dbReference type="RuleBase" id="RU000553"/>
    </source>
</evidence>
<accession>A0A2A2F9L4</accession>
<dbReference type="PANTHER" id="PTHR47268:SF4">
    <property type="entry name" value="ACYLPHOSPHATASE"/>
    <property type="match status" value="1"/>
</dbReference>
<evidence type="ECO:0000256" key="8">
    <source>
        <dbReference type="SAM" id="MobiDB-lite"/>
    </source>
</evidence>
<comment type="similarity">
    <text evidence="1 7">Belongs to the acylphosphatase family.</text>
</comment>
<feature type="active site" evidence="5">
    <location>
        <position position="20"/>
    </location>
</feature>
<dbReference type="InterPro" id="IPR017968">
    <property type="entry name" value="Acylphosphatase_CS"/>
</dbReference>
<keyword evidence="5 6" id="KW-0378">Hydrolase</keyword>
<dbReference type="EC" id="3.6.1.7" evidence="2 5"/>
<feature type="region of interest" description="Disordered" evidence="8">
    <location>
        <begin position="67"/>
        <end position="90"/>
    </location>
</feature>
<dbReference type="RefSeq" id="WP_095617089.1">
    <property type="nucleotide sequence ID" value="NZ_NSKD01000002.1"/>
</dbReference>
<dbReference type="GO" id="GO:0003998">
    <property type="term" value="F:acylphosphatase activity"/>
    <property type="evidence" value="ECO:0007669"/>
    <property type="project" value="UniProtKB-EC"/>
</dbReference>
<evidence type="ECO:0000256" key="3">
    <source>
        <dbReference type="ARBA" id="ARBA00015991"/>
    </source>
</evidence>
<organism evidence="10 11">
    <name type="scientific">Halovibrio salipaludis</name>
    <dbReference type="NCBI Taxonomy" id="2032626"/>
    <lineage>
        <taxon>Bacteria</taxon>
        <taxon>Pseudomonadati</taxon>
        <taxon>Pseudomonadota</taxon>
        <taxon>Gammaproteobacteria</taxon>
        <taxon>Oceanospirillales</taxon>
        <taxon>Halomonadaceae</taxon>
        <taxon>Halovibrio</taxon>
    </lineage>
</organism>
<evidence type="ECO:0000259" key="9">
    <source>
        <dbReference type="PROSITE" id="PS51160"/>
    </source>
</evidence>